<accession>A0ABW6GM13</accession>
<reference evidence="2 3" key="1">
    <citation type="submission" date="2024-09" db="EMBL/GenBank/DDBJ databases">
        <title>The Natural Products Discovery Center: Release of the First 8490 Sequenced Strains for Exploring Actinobacteria Biosynthetic Diversity.</title>
        <authorList>
            <person name="Kalkreuter E."/>
            <person name="Kautsar S.A."/>
            <person name="Yang D."/>
            <person name="Bader C.D."/>
            <person name="Teijaro C.N."/>
            <person name="Fluegel L."/>
            <person name="Davis C.M."/>
            <person name="Simpson J.R."/>
            <person name="Lauterbach L."/>
            <person name="Steele A.D."/>
            <person name="Gui C."/>
            <person name="Meng S."/>
            <person name="Li G."/>
            <person name="Viehrig K."/>
            <person name="Ye F."/>
            <person name="Su P."/>
            <person name="Kiefer A.F."/>
            <person name="Nichols A."/>
            <person name="Cepeda A.J."/>
            <person name="Yan W."/>
            <person name="Fan B."/>
            <person name="Jiang Y."/>
            <person name="Adhikari A."/>
            <person name="Zheng C.-J."/>
            <person name="Schuster L."/>
            <person name="Cowan T.M."/>
            <person name="Smanski M.J."/>
            <person name="Chevrette M.G."/>
            <person name="De Carvalho L.P.S."/>
            <person name="Shen B."/>
        </authorList>
    </citation>
    <scope>NUCLEOTIDE SEQUENCE [LARGE SCALE GENOMIC DNA]</scope>
    <source>
        <strain evidence="2 3">NPDC058753</strain>
    </source>
</reference>
<evidence type="ECO:0000259" key="1">
    <source>
        <dbReference type="Pfam" id="PF07883"/>
    </source>
</evidence>
<dbReference type="Gene3D" id="2.60.120.10">
    <property type="entry name" value="Jelly Rolls"/>
    <property type="match status" value="1"/>
</dbReference>
<dbReference type="InterPro" id="IPR013096">
    <property type="entry name" value="Cupin_2"/>
</dbReference>
<name>A0ABW6GM13_9ACTN</name>
<evidence type="ECO:0000313" key="2">
    <source>
        <dbReference type="EMBL" id="MFE1353775.1"/>
    </source>
</evidence>
<keyword evidence="3" id="KW-1185">Reference proteome</keyword>
<dbReference type="Pfam" id="PF07883">
    <property type="entry name" value="Cupin_2"/>
    <property type="match status" value="1"/>
</dbReference>
<evidence type="ECO:0000313" key="3">
    <source>
        <dbReference type="Proteomes" id="UP001599542"/>
    </source>
</evidence>
<comment type="caution">
    <text evidence="2">The sequence shown here is derived from an EMBL/GenBank/DDBJ whole genome shotgun (WGS) entry which is preliminary data.</text>
</comment>
<dbReference type="PANTHER" id="PTHR36440:SF1">
    <property type="entry name" value="PUTATIVE (AFU_ORTHOLOGUE AFUA_8G07350)-RELATED"/>
    <property type="match status" value="1"/>
</dbReference>
<dbReference type="Proteomes" id="UP001599542">
    <property type="component" value="Unassembled WGS sequence"/>
</dbReference>
<gene>
    <name evidence="2" type="ORF">ACFW6T_17480</name>
</gene>
<organism evidence="2 3">
    <name type="scientific">Kitasatospora phosalacinea</name>
    <dbReference type="NCBI Taxonomy" id="2065"/>
    <lineage>
        <taxon>Bacteria</taxon>
        <taxon>Bacillati</taxon>
        <taxon>Actinomycetota</taxon>
        <taxon>Actinomycetes</taxon>
        <taxon>Kitasatosporales</taxon>
        <taxon>Streptomycetaceae</taxon>
        <taxon>Kitasatospora</taxon>
    </lineage>
</organism>
<dbReference type="EMBL" id="JBHYPX010000033">
    <property type="protein sequence ID" value="MFE1353775.1"/>
    <property type="molecule type" value="Genomic_DNA"/>
</dbReference>
<protein>
    <submittedName>
        <fullName evidence="2">Cupin domain-containing protein</fullName>
    </submittedName>
</protein>
<dbReference type="InterPro" id="IPR011051">
    <property type="entry name" value="RmlC_Cupin_sf"/>
</dbReference>
<proteinExistence type="predicted"/>
<dbReference type="InterPro" id="IPR053146">
    <property type="entry name" value="QDO-like"/>
</dbReference>
<dbReference type="InterPro" id="IPR014710">
    <property type="entry name" value="RmlC-like_jellyroll"/>
</dbReference>
<sequence>MTEPSAPSLTVVRPGEGSEGDLGPIGVAFKLWGADTNGAVSVVEHPFPVGALVPPHLHTREDEYSIVTEGEIGFRSGDREVVLGAGGYITKPRGELHAMWNAGPAPARMIEVISPAGFEHFFRELAEMLADGSPPSEDALPALAAEYGLQLGRPDWLPDVIARYGLTPPFGA</sequence>
<dbReference type="PANTHER" id="PTHR36440">
    <property type="entry name" value="PUTATIVE (AFU_ORTHOLOGUE AFUA_8G07350)-RELATED"/>
    <property type="match status" value="1"/>
</dbReference>
<feature type="domain" description="Cupin type-2" evidence="1">
    <location>
        <begin position="47"/>
        <end position="112"/>
    </location>
</feature>
<dbReference type="SUPFAM" id="SSF51182">
    <property type="entry name" value="RmlC-like cupins"/>
    <property type="match status" value="1"/>
</dbReference>
<dbReference type="RefSeq" id="WP_380325910.1">
    <property type="nucleotide sequence ID" value="NZ_JBHYPW010000031.1"/>
</dbReference>